<evidence type="ECO:0000313" key="3">
    <source>
        <dbReference type="Proteomes" id="UP000003751"/>
    </source>
</evidence>
<gene>
    <name evidence="2" type="ORF">SAMN05444342_1937</name>
    <name evidence="1" type="ORF">ZOD2009_02770</name>
</gene>
<dbReference type="RefSeq" id="WP_007976799.1">
    <property type="nucleotide sequence ID" value="NZ_AEMG01000002.1"/>
</dbReference>
<accession>E7QPB5</accession>
<dbReference type="AlphaFoldDB" id="E7QPB5"/>
<evidence type="ECO:0000313" key="4">
    <source>
        <dbReference type="Proteomes" id="UP000184203"/>
    </source>
</evidence>
<name>E7QPB5_HALPU</name>
<dbReference type="EMBL" id="FRAN01000002">
    <property type="protein sequence ID" value="SHK63947.1"/>
    <property type="molecule type" value="Genomic_DNA"/>
</dbReference>
<dbReference type="PATRIC" id="fig|797209.4.peg.538"/>
<evidence type="ECO:0000313" key="2">
    <source>
        <dbReference type="EMBL" id="SHK63947.1"/>
    </source>
</evidence>
<proteinExistence type="predicted"/>
<organism evidence="1 3">
    <name type="scientific">Haladaptatus paucihalophilus DX253</name>
    <dbReference type="NCBI Taxonomy" id="797209"/>
    <lineage>
        <taxon>Archaea</taxon>
        <taxon>Methanobacteriati</taxon>
        <taxon>Methanobacteriota</taxon>
        <taxon>Stenosarchaea group</taxon>
        <taxon>Halobacteria</taxon>
        <taxon>Halobacteriales</taxon>
        <taxon>Haladaptataceae</taxon>
        <taxon>Haladaptatus</taxon>
    </lineage>
</organism>
<protein>
    <recommendedName>
        <fullName evidence="5">MarR family transcriptional regulator</fullName>
    </recommendedName>
</protein>
<dbReference type="OrthoDB" id="195563at2157"/>
<sequence length="102" mass="11629">MPIDRDEFRHLPDAALDIRQGTNAHRVMSFLAVNDQQAFTRSEVRDGTDIPDGSVGPVLSQLADDELVEHRGQYWTLATEQLEAAGEEGFLEDLREQWKEYL</sequence>
<reference evidence="2" key="2">
    <citation type="submission" date="2016-11" db="EMBL/GenBank/DDBJ databases">
        <authorList>
            <person name="Jaros S."/>
            <person name="Januszkiewicz K."/>
            <person name="Wedrychowicz H."/>
        </authorList>
    </citation>
    <scope>NUCLEOTIDE SEQUENCE [LARGE SCALE GENOMIC DNA]</scope>
    <source>
        <strain evidence="2">DX253</strain>
    </source>
</reference>
<evidence type="ECO:0008006" key="5">
    <source>
        <dbReference type="Google" id="ProtNLM"/>
    </source>
</evidence>
<dbReference type="EMBL" id="AEMG01000002">
    <property type="protein sequence ID" value="EFW94031.1"/>
    <property type="molecule type" value="Genomic_DNA"/>
</dbReference>
<dbReference type="GeneID" id="300003058"/>
<dbReference type="Proteomes" id="UP000003751">
    <property type="component" value="Unassembled WGS sequence"/>
</dbReference>
<dbReference type="Proteomes" id="UP000184203">
    <property type="component" value="Unassembled WGS sequence"/>
</dbReference>
<dbReference type="eggNOG" id="arCOG02749">
    <property type="taxonomic scope" value="Archaea"/>
</dbReference>
<reference evidence="1 3" key="1">
    <citation type="journal article" date="2014" name="ISME J.">
        <title>Trehalose/2-sulfotrehalose biosynthesis and glycine-betaine uptake are widely spread mechanisms for osmoadaptation in the Halobacteriales.</title>
        <authorList>
            <person name="Youssef N.H."/>
            <person name="Savage-Ashlock K.N."/>
            <person name="McCully A.L."/>
            <person name="Luedtke B."/>
            <person name="Shaw E.I."/>
            <person name="Hoff W.D."/>
            <person name="Elshahed M.S."/>
        </authorList>
    </citation>
    <scope>NUCLEOTIDE SEQUENCE [LARGE SCALE GENOMIC DNA]</scope>
    <source>
        <strain evidence="1 3">DX253</strain>
    </source>
</reference>
<keyword evidence="4" id="KW-1185">Reference proteome</keyword>
<reference evidence="4" key="3">
    <citation type="submission" date="2016-11" db="EMBL/GenBank/DDBJ databases">
        <authorList>
            <person name="Varghese N."/>
            <person name="Submissions S."/>
        </authorList>
    </citation>
    <scope>NUCLEOTIDE SEQUENCE [LARGE SCALE GENOMIC DNA]</scope>
    <source>
        <strain evidence="4">DX253</strain>
    </source>
</reference>
<evidence type="ECO:0000313" key="1">
    <source>
        <dbReference type="EMBL" id="EFW94031.1"/>
    </source>
</evidence>